<keyword evidence="9 10" id="KW-0472">Membrane</keyword>
<feature type="transmembrane region" description="Helical" evidence="10">
    <location>
        <begin position="131"/>
        <end position="154"/>
    </location>
</feature>
<accession>A0ABQ1BZQ4</accession>
<sequence>MISRFPNGVNEVSFQVALKTATTDPPTSESSRKRKPPRTLYRGDPGMWAWVLHRISGATIFFFLFVHVLDSAVLRVSPQAYNTVLADYKTPIVGLMEYGLVAAVGFHALNGIRVILIDFWSEGPRYQRRMLWIVAVTFLVMLVMAGVVTGIHMWEHFK</sequence>
<comment type="cofactor">
    <cofactor evidence="1">
        <name>heme</name>
        <dbReference type="ChEBI" id="CHEBI:30413"/>
    </cofactor>
</comment>
<keyword evidence="4" id="KW-0349">Heme</keyword>
<comment type="caution">
    <text evidence="11">The sequence shown here is derived from an EMBL/GenBank/DDBJ whole genome shotgun (WGS) entry which is preliminary data.</text>
</comment>
<evidence type="ECO:0000256" key="5">
    <source>
        <dbReference type="ARBA" id="ARBA00022692"/>
    </source>
</evidence>
<organism evidence="11 12">
    <name type="scientific">Mycobacterium paragordonae</name>
    <dbReference type="NCBI Taxonomy" id="1389713"/>
    <lineage>
        <taxon>Bacteria</taxon>
        <taxon>Bacillati</taxon>
        <taxon>Actinomycetota</taxon>
        <taxon>Actinomycetes</taxon>
        <taxon>Mycobacteriales</taxon>
        <taxon>Mycobacteriaceae</taxon>
        <taxon>Mycobacterium</taxon>
    </lineage>
</organism>
<dbReference type="SUPFAM" id="SSF81343">
    <property type="entry name" value="Fumarate reductase respiratory complex transmembrane subunits"/>
    <property type="match status" value="1"/>
</dbReference>
<keyword evidence="6" id="KW-0479">Metal-binding</keyword>
<dbReference type="PANTHER" id="PTHR41910">
    <property type="entry name" value="SUCCINATE DEHYDROGENASE 2 MEMBRANE SUBUNIT SDHC"/>
    <property type="match status" value="1"/>
</dbReference>
<dbReference type="InterPro" id="IPR014314">
    <property type="entry name" value="Succ_DH_cytb556"/>
</dbReference>
<evidence type="ECO:0000256" key="6">
    <source>
        <dbReference type="ARBA" id="ARBA00022723"/>
    </source>
</evidence>
<dbReference type="InterPro" id="IPR034804">
    <property type="entry name" value="SQR/QFR_C/D"/>
</dbReference>
<dbReference type="Gene3D" id="1.20.1300.10">
    <property type="entry name" value="Fumarate reductase/succinate dehydrogenase, transmembrane subunit"/>
    <property type="match status" value="1"/>
</dbReference>
<name>A0ABQ1BZQ4_9MYCO</name>
<reference evidence="11 12" key="1">
    <citation type="journal article" date="2019" name="Emerg. Microbes Infect.">
        <title>Comprehensive subspecies identification of 175 nontuberculous mycobacteria species based on 7547 genomic profiles.</title>
        <authorList>
            <person name="Matsumoto Y."/>
            <person name="Kinjo T."/>
            <person name="Motooka D."/>
            <person name="Nabeya D."/>
            <person name="Jung N."/>
            <person name="Uechi K."/>
            <person name="Horii T."/>
            <person name="Iida T."/>
            <person name="Fujita J."/>
            <person name="Nakamura S."/>
        </authorList>
    </citation>
    <scope>NUCLEOTIDE SEQUENCE [LARGE SCALE GENOMIC DNA]</scope>
    <source>
        <strain evidence="11 12">JCM 18565</strain>
    </source>
</reference>
<proteinExistence type="inferred from homology"/>
<dbReference type="CDD" id="cd03501">
    <property type="entry name" value="SQR_TypeA_SdhC_like"/>
    <property type="match status" value="1"/>
</dbReference>
<keyword evidence="7 10" id="KW-1133">Transmembrane helix</keyword>
<feature type="transmembrane region" description="Helical" evidence="10">
    <location>
        <begin position="47"/>
        <end position="69"/>
    </location>
</feature>
<evidence type="ECO:0000256" key="1">
    <source>
        <dbReference type="ARBA" id="ARBA00001971"/>
    </source>
</evidence>
<keyword evidence="5 10" id="KW-0812">Transmembrane</keyword>
<evidence type="ECO:0000256" key="3">
    <source>
        <dbReference type="ARBA" id="ARBA00007244"/>
    </source>
</evidence>
<evidence type="ECO:0000256" key="7">
    <source>
        <dbReference type="ARBA" id="ARBA00022989"/>
    </source>
</evidence>
<comment type="subcellular location">
    <subcellularLocation>
        <location evidence="2">Membrane</location>
    </subcellularLocation>
</comment>
<evidence type="ECO:0000313" key="11">
    <source>
        <dbReference type="EMBL" id="GFG77555.1"/>
    </source>
</evidence>
<evidence type="ECO:0000256" key="9">
    <source>
        <dbReference type="ARBA" id="ARBA00023136"/>
    </source>
</evidence>
<keyword evidence="12" id="KW-1185">Reference proteome</keyword>
<dbReference type="Pfam" id="PF01127">
    <property type="entry name" value="Sdh_cyt"/>
    <property type="match status" value="1"/>
</dbReference>
<dbReference type="PANTHER" id="PTHR41910:SF1">
    <property type="entry name" value="SUCCINATE DEHYDROGENASE HYDROPHOBIC MEMBRANE ANCHOR SUBUNIT"/>
    <property type="match status" value="1"/>
</dbReference>
<comment type="similarity">
    <text evidence="3">Belongs to the cytochrome b560 family.</text>
</comment>
<dbReference type="NCBIfam" id="TIGR02970">
    <property type="entry name" value="succ_dehyd_cytB"/>
    <property type="match status" value="1"/>
</dbReference>
<gene>
    <name evidence="11" type="primary">sdhC</name>
    <name evidence="11" type="ORF">MPRG_08310</name>
</gene>
<evidence type="ECO:0000313" key="12">
    <source>
        <dbReference type="Proteomes" id="UP000465240"/>
    </source>
</evidence>
<dbReference type="Proteomes" id="UP000465240">
    <property type="component" value="Unassembled WGS sequence"/>
</dbReference>
<feature type="transmembrane region" description="Helical" evidence="10">
    <location>
        <begin position="98"/>
        <end position="119"/>
    </location>
</feature>
<dbReference type="InterPro" id="IPR000701">
    <property type="entry name" value="SuccDH_FuR_B_TM-su"/>
</dbReference>
<evidence type="ECO:0000256" key="2">
    <source>
        <dbReference type="ARBA" id="ARBA00004370"/>
    </source>
</evidence>
<dbReference type="EMBL" id="BLKX01000001">
    <property type="protein sequence ID" value="GFG77555.1"/>
    <property type="molecule type" value="Genomic_DNA"/>
</dbReference>
<dbReference type="InterPro" id="IPR039023">
    <property type="entry name" value="SdhC_prok"/>
</dbReference>
<evidence type="ECO:0000256" key="8">
    <source>
        <dbReference type="ARBA" id="ARBA00023004"/>
    </source>
</evidence>
<protein>
    <submittedName>
        <fullName evidence="11">Succinate dehydrogenase, cytochrome b556 subunit</fullName>
    </submittedName>
</protein>
<keyword evidence="8" id="KW-0408">Iron</keyword>
<evidence type="ECO:0000256" key="10">
    <source>
        <dbReference type="SAM" id="Phobius"/>
    </source>
</evidence>
<evidence type="ECO:0000256" key="4">
    <source>
        <dbReference type="ARBA" id="ARBA00022617"/>
    </source>
</evidence>